<feature type="domain" description="BRCA2 OB1" evidence="1">
    <location>
        <begin position="175"/>
        <end position="241"/>
    </location>
</feature>
<proteinExistence type="predicted"/>
<dbReference type="InterPro" id="IPR015252">
    <property type="entry name" value="BRCA2_hlx"/>
</dbReference>
<dbReference type="GO" id="GO:0000724">
    <property type="term" value="P:double-strand break repair via homologous recombination"/>
    <property type="evidence" value="ECO:0007669"/>
    <property type="project" value="InterPro"/>
</dbReference>
<dbReference type="GO" id="GO:0005634">
    <property type="term" value="C:nucleus"/>
    <property type="evidence" value="ECO:0007669"/>
    <property type="project" value="TreeGrafter"/>
</dbReference>
<reference evidence="3 4" key="1">
    <citation type="submission" date="2024-04" db="EMBL/GenBank/DDBJ databases">
        <authorList>
            <consortium name="Genoscope - CEA"/>
            <person name="William W."/>
        </authorList>
    </citation>
    <scope>NUCLEOTIDE SEQUENCE [LARGE SCALE GENOMIC DNA]</scope>
</reference>
<dbReference type="SUPFAM" id="SSF81872">
    <property type="entry name" value="BRCA2 helical domain"/>
    <property type="match status" value="1"/>
</dbReference>
<dbReference type="InterPro" id="IPR015187">
    <property type="entry name" value="BRCA2_OB_1"/>
</dbReference>
<dbReference type="EMBL" id="CAXITT010000442">
    <property type="protein sequence ID" value="CAL1541595.1"/>
    <property type="molecule type" value="Genomic_DNA"/>
</dbReference>
<evidence type="ECO:0000313" key="3">
    <source>
        <dbReference type="EMBL" id="CAL1541595.1"/>
    </source>
</evidence>
<dbReference type="InterPro" id="IPR015525">
    <property type="entry name" value="BRCA2"/>
</dbReference>
<dbReference type="AlphaFoldDB" id="A0AAV2I9T3"/>
<dbReference type="InterPro" id="IPR012340">
    <property type="entry name" value="NA-bd_OB-fold"/>
</dbReference>
<dbReference type="Gene3D" id="2.40.50.140">
    <property type="entry name" value="Nucleic acid-binding proteins"/>
    <property type="match status" value="1"/>
</dbReference>
<dbReference type="Pfam" id="PF09169">
    <property type="entry name" value="BRCA-2_helical"/>
    <property type="match status" value="1"/>
</dbReference>
<dbReference type="PANTHER" id="PTHR11289">
    <property type="entry name" value="BREAST CANCER TYPE 2 SUSCEPTIBILITY PROTEIN BRCA2"/>
    <property type="match status" value="1"/>
</dbReference>
<feature type="domain" description="Breast cancer type 2 susceptibility protein helical" evidence="2">
    <location>
        <begin position="1"/>
        <end position="172"/>
    </location>
</feature>
<evidence type="ECO:0000259" key="2">
    <source>
        <dbReference type="Pfam" id="PF09169"/>
    </source>
</evidence>
<evidence type="ECO:0000259" key="1">
    <source>
        <dbReference type="Pfam" id="PF09103"/>
    </source>
</evidence>
<evidence type="ECO:0000313" key="4">
    <source>
        <dbReference type="Proteomes" id="UP001497497"/>
    </source>
</evidence>
<protein>
    <submittedName>
        <fullName evidence="3">Uncharacterized protein</fullName>
    </submittedName>
</protein>
<comment type="caution">
    <text evidence="3">The sequence shown here is derived from an EMBL/GenBank/DDBJ whole genome shotgun (WGS) entry which is preliminary data.</text>
</comment>
<dbReference type="InterPro" id="IPR036315">
    <property type="entry name" value="BRCA2_hlx_sf"/>
</dbReference>
<accession>A0AAV2I9T3</accession>
<dbReference type="Pfam" id="PF09103">
    <property type="entry name" value="BRCA-2_OB1"/>
    <property type="match status" value="1"/>
</dbReference>
<feature type="non-terminal residue" evidence="3">
    <location>
        <position position="1"/>
    </location>
</feature>
<dbReference type="GO" id="GO:0006355">
    <property type="term" value="P:regulation of DNA-templated transcription"/>
    <property type="evidence" value="ECO:0007669"/>
    <property type="project" value="TreeGrafter"/>
</dbReference>
<organism evidence="3 4">
    <name type="scientific">Lymnaea stagnalis</name>
    <name type="common">Great pond snail</name>
    <name type="synonym">Helix stagnalis</name>
    <dbReference type="NCBI Taxonomy" id="6523"/>
    <lineage>
        <taxon>Eukaryota</taxon>
        <taxon>Metazoa</taxon>
        <taxon>Spiralia</taxon>
        <taxon>Lophotrochozoa</taxon>
        <taxon>Mollusca</taxon>
        <taxon>Gastropoda</taxon>
        <taxon>Heterobranchia</taxon>
        <taxon>Euthyneura</taxon>
        <taxon>Panpulmonata</taxon>
        <taxon>Hygrophila</taxon>
        <taxon>Lymnaeoidea</taxon>
        <taxon>Lymnaeidae</taxon>
        <taxon>Lymnaea</taxon>
    </lineage>
</organism>
<sequence length="241" mass="27870">QERIIVEKKNLRIRPQCGRWMAARKEKGALKNFQSFTLELRTDLTKSELLSLGVSGSTLKINSLNSKEFRFDLRRFYPALDCSILVGDGALLVCDRYGCVGTHEFFRAFLTLDSVDPSLVDELWLENHYRWIVWKLAAYEVCFPHHFAGRSLTPENVMLQLKYRYDREIDACQRSAIKKCLEGDDTFCKRLVLCVATVVRNGDGQFTVELTDGWYPIKAQFDQRLTDLVARKKIVPGYKLM</sequence>
<gene>
    <name evidence="3" type="ORF">GSLYS_00015201001</name>
</gene>
<dbReference type="PANTHER" id="PTHR11289:SF0">
    <property type="entry name" value="BREAST CANCER TYPE 2 SUSCEPTIBILITY PROTEIN"/>
    <property type="match status" value="1"/>
</dbReference>
<feature type="non-terminal residue" evidence="3">
    <location>
        <position position="241"/>
    </location>
</feature>
<keyword evidence="4" id="KW-1185">Reference proteome</keyword>
<name>A0AAV2I9T3_LYMST</name>
<dbReference type="SUPFAM" id="SSF50249">
    <property type="entry name" value="Nucleic acid-binding proteins"/>
    <property type="match status" value="1"/>
</dbReference>
<dbReference type="Proteomes" id="UP001497497">
    <property type="component" value="Unassembled WGS sequence"/>
</dbReference>